<dbReference type="FunFam" id="3.30.40.10:FF:000027">
    <property type="entry name" value="Pre-mRNA-processing factor 19, putative"/>
    <property type="match status" value="1"/>
</dbReference>
<keyword evidence="4 14" id="KW-0853">WD repeat</keyword>
<dbReference type="InterPro" id="IPR013083">
    <property type="entry name" value="Znf_RING/FYVE/PHD"/>
</dbReference>
<dbReference type="InterPro" id="IPR055340">
    <property type="entry name" value="RING-Ubox_PRP19"/>
</dbReference>
<dbReference type="Proteomes" id="UP000217199">
    <property type="component" value="Unassembled WGS sequence"/>
</dbReference>
<dbReference type="InterPro" id="IPR036322">
    <property type="entry name" value="WD40_repeat_dom_sf"/>
</dbReference>
<evidence type="ECO:0000256" key="4">
    <source>
        <dbReference type="ARBA" id="ARBA00022574"/>
    </source>
</evidence>
<dbReference type="Gene3D" id="2.130.10.10">
    <property type="entry name" value="YVTN repeat-like/Quinoprotein amine dehydrogenase"/>
    <property type="match status" value="1"/>
</dbReference>
<dbReference type="SMART" id="SM00320">
    <property type="entry name" value="WD40"/>
    <property type="match status" value="5"/>
</dbReference>
<dbReference type="FunCoup" id="A0A286UQM5">
    <property type="interactions" value="615"/>
</dbReference>
<protein>
    <recommendedName>
        <fullName evidence="15">Pre-mRNA-processing factor 19</fullName>
        <ecNumber evidence="15">2.3.2.27</ecNumber>
    </recommendedName>
</protein>
<evidence type="ECO:0000256" key="12">
    <source>
        <dbReference type="ARBA" id="ARBA00023204"/>
    </source>
</evidence>
<keyword evidence="7 15" id="KW-0747">Spliceosome</keyword>
<dbReference type="EC" id="2.3.2.27" evidence="15"/>
<dbReference type="InterPro" id="IPR001680">
    <property type="entry name" value="WD40_rpt"/>
</dbReference>
<dbReference type="STRING" id="2282107.A0A286UQM5"/>
<keyword evidence="18" id="KW-1185">Reference proteome</keyword>
<dbReference type="SMART" id="SM00504">
    <property type="entry name" value="Ubox"/>
    <property type="match status" value="1"/>
</dbReference>
<name>A0A286UQM5_9AGAM</name>
<dbReference type="GO" id="GO:0006281">
    <property type="term" value="P:DNA repair"/>
    <property type="evidence" value="ECO:0007669"/>
    <property type="project" value="UniProtKB-KW"/>
</dbReference>
<dbReference type="GO" id="GO:0000974">
    <property type="term" value="C:Prp19 complex"/>
    <property type="evidence" value="ECO:0007669"/>
    <property type="project" value="UniProtKB-UniRule"/>
</dbReference>
<sequence>MSFFCALSGEPPQDPVISAKSGHVYERRLIAKYIADNGTDPVTGDKLEETDLVSVKASPKSVPPRPPQLTSIPALLHSLQNEWDALVLETFALKQQYNSVRQQLSHALYAQDSATRVVARLIKERDAAREALANVQATIGVSSAPAGGDVEMADQGAQESQGLPAEVVAKIDETVAGLSATRRKRKTIEGYATAADVQSYTAKQTIPSLHSASPSGITSIAVSDVQEGVFLTGGNDKIVQLYDRGEDKVIATLKGHTKRVNTVALRESPAGPTLALSASADKTARVWAHDSASGEYAPKQTIKLHKGEVTGLTVHPSSTLMCLGSLDRTYSVHDLTTFSSIFQSAPGEDPYTSASFHVDGMLIGFGTPNSAIQIFDIRSGALAATLKPESGTPFSVSTLSFSENGYHLIAPGSNSTVAVWDLRKQSLASTIDLGPDFKINQVLCDKSAGYFGIAGNEGGRIIKHKTWEEIARFEEGGEMSSLAFGPLGKEIWGVTGREVRVYGSPA</sequence>
<feature type="repeat" description="WD" evidence="14">
    <location>
        <begin position="253"/>
        <end position="287"/>
    </location>
</feature>
<comment type="subcellular location">
    <subcellularLocation>
        <location evidence="1 15">Nucleus</location>
    </subcellularLocation>
</comment>
<evidence type="ECO:0000313" key="17">
    <source>
        <dbReference type="EMBL" id="PAV21839.1"/>
    </source>
</evidence>
<dbReference type="InterPro" id="IPR015943">
    <property type="entry name" value="WD40/YVTN_repeat-like_dom_sf"/>
</dbReference>
<evidence type="ECO:0000256" key="1">
    <source>
        <dbReference type="ARBA" id="ARBA00004123"/>
    </source>
</evidence>
<dbReference type="SUPFAM" id="SSF50978">
    <property type="entry name" value="WD40 repeat-like"/>
    <property type="match status" value="1"/>
</dbReference>
<evidence type="ECO:0000259" key="16">
    <source>
        <dbReference type="PROSITE" id="PS51698"/>
    </source>
</evidence>
<gene>
    <name evidence="17" type="ORF">PNOK_0179600</name>
</gene>
<comment type="function">
    <text evidence="15">Ubiquitin-protein ligase which is mainly involved pre-mRNA splicing and DNA repair. Required for pre-mRNA splicing as component of the spliceosome.</text>
</comment>
<dbReference type="Pfam" id="PF08606">
    <property type="entry name" value="Prp19"/>
    <property type="match status" value="1"/>
</dbReference>
<evidence type="ECO:0000256" key="9">
    <source>
        <dbReference type="ARBA" id="ARBA00022763"/>
    </source>
</evidence>
<dbReference type="PANTHER" id="PTHR43995:SF1">
    <property type="entry name" value="PRE-MRNA-PROCESSING FACTOR 19"/>
    <property type="match status" value="1"/>
</dbReference>
<dbReference type="PANTHER" id="PTHR43995">
    <property type="entry name" value="PRE-MRNA-PROCESSING FACTOR 19"/>
    <property type="match status" value="1"/>
</dbReference>
<comment type="similarity">
    <text evidence="3 15">Belongs to the WD repeat PRP19 family.</text>
</comment>
<keyword evidence="10 15" id="KW-0833">Ubl conjugation pathway</keyword>
<dbReference type="InterPro" id="IPR038959">
    <property type="entry name" value="Prp19"/>
</dbReference>
<keyword evidence="12 15" id="KW-0234">DNA repair</keyword>
<feature type="domain" description="U-box" evidence="16">
    <location>
        <begin position="1"/>
        <end position="73"/>
    </location>
</feature>
<evidence type="ECO:0000256" key="13">
    <source>
        <dbReference type="ARBA" id="ARBA00023242"/>
    </source>
</evidence>
<reference evidence="17 18" key="1">
    <citation type="journal article" date="2017" name="Mol. Ecol.">
        <title>Comparative and population genomic landscape of Phellinus noxius: A hypervariable fungus causing root rot in trees.</title>
        <authorList>
            <person name="Chung C.L."/>
            <person name="Lee T.J."/>
            <person name="Akiba M."/>
            <person name="Lee H.H."/>
            <person name="Kuo T.H."/>
            <person name="Liu D."/>
            <person name="Ke H.M."/>
            <person name="Yokoi T."/>
            <person name="Roa M.B."/>
            <person name="Lu M.J."/>
            <person name="Chang Y.Y."/>
            <person name="Ann P.J."/>
            <person name="Tsai J.N."/>
            <person name="Chen C.Y."/>
            <person name="Tzean S.S."/>
            <person name="Ota Y."/>
            <person name="Hattori T."/>
            <person name="Sahashi N."/>
            <person name="Liou R.F."/>
            <person name="Kikuchi T."/>
            <person name="Tsai I.J."/>
        </authorList>
    </citation>
    <scope>NUCLEOTIDE SEQUENCE [LARGE SCALE GENOMIC DNA]</scope>
    <source>
        <strain evidence="17 18">FFPRI411160</strain>
    </source>
</reference>
<comment type="catalytic activity">
    <reaction evidence="15">
        <text>S-ubiquitinyl-[E2 ubiquitin-conjugating enzyme]-L-cysteine + [acceptor protein]-L-lysine = [E2 ubiquitin-conjugating enzyme]-L-cysteine + N(6)-ubiquitinyl-[acceptor protein]-L-lysine.</text>
        <dbReference type="EC" id="2.3.2.27"/>
    </reaction>
</comment>
<evidence type="ECO:0000256" key="11">
    <source>
        <dbReference type="ARBA" id="ARBA00023187"/>
    </source>
</evidence>
<keyword evidence="6 15" id="KW-0808">Transferase</keyword>
<comment type="subunit">
    <text evidence="15">Homotetramer.</text>
</comment>
<evidence type="ECO:0000256" key="7">
    <source>
        <dbReference type="ARBA" id="ARBA00022728"/>
    </source>
</evidence>
<keyword evidence="5 15" id="KW-0507">mRNA processing</keyword>
<comment type="caution">
    <text evidence="17">The sequence shown here is derived from an EMBL/GenBank/DDBJ whole genome shotgun (WGS) entry which is preliminary data.</text>
</comment>
<dbReference type="InterPro" id="IPR003613">
    <property type="entry name" value="Ubox_domain"/>
</dbReference>
<evidence type="ECO:0000256" key="14">
    <source>
        <dbReference type="PROSITE-ProRule" id="PRU00221"/>
    </source>
</evidence>
<dbReference type="Pfam" id="PF00400">
    <property type="entry name" value="WD40"/>
    <property type="match status" value="3"/>
</dbReference>
<feature type="repeat" description="WD" evidence="14">
    <location>
        <begin position="389"/>
        <end position="430"/>
    </location>
</feature>
<keyword evidence="11 15" id="KW-0508">mRNA splicing</keyword>
<dbReference type="PROSITE" id="PS51698">
    <property type="entry name" value="U_BOX"/>
    <property type="match status" value="1"/>
</dbReference>
<comment type="pathway">
    <text evidence="2 15">Protein modification; protein ubiquitination.</text>
</comment>
<dbReference type="GO" id="GO:0070534">
    <property type="term" value="P:protein K63-linked ubiquitination"/>
    <property type="evidence" value="ECO:0007669"/>
    <property type="project" value="UniProtKB-UniRule"/>
</dbReference>
<dbReference type="AlphaFoldDB" id="A0A286UQM5"/>
<evidence type="ECO:0000256" key="3">
    <source>
        <dbReference type="ARBA" id="ARBA00006388"/>
    </source>
</evidence>
<evidence type="ECO:0000256" key="6">
    <source>
        <dbReference type="ARBA" id="ARBA00022679"/>
    </source>
</evidence>
<evidence type="ECO:0000256" key="10">
    <source>
        <dbReference type="ARBA" id="ARBA00022786"/>
    </source>
</evidence>
<evidence type="ECO:0000256" key="15">
    <source>
        <dbReference type="RuleBase" id="RU367101"/>
    </source>
</evidence>
<evidence type="ECO:0000256" key="8">
    <source>
        <dbReference type="ARBA" id="ARBA00022737"/>
    </source>
</evidence>
<dbReference type="OrthoDB" id="687049at2759"/>
<dbReference type="GO" id="GO:0000398">
    <property type="term" value="P:mRNA splicing, via spliceosome"/>
    <property type="evidence" value="ECO:0007669"/>
    <property type="project" value="InterPro"/>
</dbReference>
<evidence type="ECO:0000256" key="5">
    <source>
        <dbReference type="ARBA" id="ARBA00022664"/>
    </source>
</evidence>
<keyword evidence="9 15" id="KW-0227">DNA damage</keyword>
<evidence type="ECO:0000256" key="2">
    <source>
        <dbReference type="ARBA" id="ARBA00004906"/>
    </source>
</evidence>
<dbReference type="Gene3D" id="3.30.40.10">
    <property type="entry name" value="Zinc/RING finger domain, C3HC4 (zinc finger)"/>
    <property type="match status" value="1"/>
</dbReference>
<dbReference type="Pfam" id="PF04564">
    <property type="entry name" value="U-box"/>
    <property type="match status" value="1"/>
</dbReference>
<dbReference type="PROSITE" id="PS50082">
    <property type="entry name" value="WD_REPEATS_2"/>
    <property type="match status" value="2"/>
</dbReference>
<dbReference type="SUPFAM" id="SSF57850">
    <property type="entry name" value="RING/U-box"/>
    <property type="match status" value="1"/>
</dbReference>
<dbReference type="CDD" id="cd16656">
    <property type="entry name" value="RING-Ubox_PRP19"/>
    <property type="match status" value="1"/>
</dbReference>
<dbReference type="GO" id="GO:0061630">
    <property type="term" value="F:ubiquitin protein ligase activity"/>
    <property type="evidence" value="ECO:0007669"/>
    <property type="project" value="UniProtKB-UniRule"/>
</dbReference>
<dbReference type="EMBL" id="NBII01000002">
    <property type="protein sequence ID" value="PAV21839.1"/>
    <property type="molecule type" value="Genomic_DNA"/>
</dbReference>
<evidence type="ECO:0000313" key="18">
    <source>
        <dbReference type="Proteomes" id="UP000217199"/>
    </source>
</evidence>
<dbReference type="GO" id="GO:0071006">
    <property type="term" value="C:U2-type catalytic step 1 spliceosome"/>
    <property type="evidence" value="ECO:0007669"/>
    <property type="project" value="TreeGrafter"/>
</dbReference>
<dbReference type="GO" id="GO:0005737">
    <property type="term" value="C:cytoplasm"/>
    <property type="evidence" value="ECO:0007669"/>
    <property type="project" value="TreeGrafter"/>
</dbReference>
<accession>A0A286UQM5</accession>
<keyword evidence="13 15" id="KW-0539">Nucleus</keyword>
<keyword evidence="8" id="KW-0677">Repeat</keyword>
<dbReference type="InParanoid" id="A0A286UQM5"/>
<dbReference type="UniPathway" id="UPA00143"/>
<proteinExistence type="inferred from homology"/>
<organism evidence="17 18">
    <name type="scientific">Pyrrhoderma noxium</name>
    <dbReference type="NCBI Taxonomy" id="2282107"/>
    <lineage>
        <taxon>Eukaryota</taxon>
        <taxon>Fungi</taxon>
        <taxon>Dikarya</taxon>
        <taxon>Basidiomycota</taxon>
        <taxon>Agaricomycotina</taxon>
        <taxon>Agaricomycetes</taxon>
        <taxon>Hymenochaetales</taxon>
        <taxon>Hymenochaetaceae</taxon>
        <taxon>Pyrrhoderma</taxon>
    </lineage>
</organism>
<dbReference type="InterPro" id="IPR013915">
    <property type="entry name" value="Prp19_cc"/>
</dbReference>